<evidence type="ECO:0000313" key="1">
    <source>
        <dbReference type="EMBL" id="RCW83017.1"/>
    </source>
</evidence>
<dbReference type="AlphaFoldDB" id="A0A368YVN3"/>
<name>A0A368YVN3_9HYPH</name>
<reference evidence="1 2" key="1">
    <citation type="submission" date="2018-07" db="EMBL/GenBank/DDBJ databases">
        <title>Genomic Encyclopedia of Type Strains, Phase III (KMG-III): the genomes of soil and plant-associated and newly described type strains.</title>
        <authorList>
            <person name="Whitman W."/>
        </authorList>
    </citation>
    <scope>NUCLEOTIDE SEQUENCE [LARGE SCALE GENOMIC DNA]</scope>
    <source>
        <strain evidence="1 2">31-25a</strain>
    </source>
</reference>
<evidence type="ECO:0000313" key="2">
    <source>
        <dbReference type="Proteomes" id="UP000253324"/>
    </source>
</evidence>
<protein>
    <submittedName>
        <fullName evidence="1">Uncharacterized protein</fullName>
    </submittedName>
</protein>
<dbReference type="Proteomes" id="UP000253324">
    <property type="component" value="Unassembled WGS sequence"/>
</dbReference>
<sequence length="42" mass="4605">MREVVGFVLIANGVEPGSLQPTSTLMVSLSNHAQQSRQPIRR</sequence>
<dbReference type="EMBL" id="QPJM01000006">
    <property type="protein sequence ID" value="RCW83017.1"/>
    <property type="molecule type" value="Genomic_DNA"/>
</dbReference>
<comment type="caution">
    <text evidence="1">The sequence shown here is derived from an EMBL/GenBank/DDBJ whole genome shotgun (WGS) entry which is preliminary data.</text>
</comment>
<proteinExistence type="predicted"/>
<accession>A0A368YVN3</accession>
<organism evidence="1 2">
    <name type="scientific">Phyllobacterium bourgognense</name>
    <dbReference type="NCBI Taxonomy" id="314236"/>
    <lineage>
        <taxon>Bacteria</taxon>
        <taxon>Pseudomonadati</taxon>
        <taxon>Pseudomonadota</taxon>
        <taxon>Alphaproteobacteria</taxon>
        <taxon>Hyphomicrobiales</taxon>
        <taxon>Phyllobacteriaceae</taxon>
        <taxon>Phyllobacterium</taxon>
    </lineage>
</organism>
<keyword evidence="2" id="KW-1185">Reference proteome</keyword>
<gene>
    <name evidence="1" type="ORF">C7476_10648</name>
</gene>